<evidence type="ECO:0000256" key="6">
    <source>
        <dbReference type="ARBA" id="ARBA00022968"/>
    </source>
</evidence>
<sequence>MSFNLRLRKQNLALTVCVVFLVSLTLSLLQRATREKTTLGQLSKCRELNRLFEVREFSQSAQFSKTASDEKRVRVVNTWKLPQKDKGILEHVLLTQECPWEPNPAAMAQYRAELGQCCNASFSIVLTKENTPLGSSITFDGMKGKAFPASAKLVDLLPERSPFPDSQYSHCAVVGNGGILRNSSCGQEIDRADLVIRFNLPPMNFSEDVGTKSDLVTLNPSILNENFQRLSDRRKPFADSLRLYGGAFFLIPAFSFVGHTDVSYRALYTMEDFGLSQRALFLNPHYLAPLGSYWKSRGLGPKRLSSGFMFTSMALELCERITLYGFWPFQHDLENQPILHHYYDNRLPKQGVHEMPSEFSRYLDMYAQGVLRLRLGKCP</sequence>
<evidence type="ECO:0000256" key="5">
    <source>
        <dbReference type="ARBA" id="ARBA00022692"/>
    </source>
</evidence>
<evidence type="ECO:0000256" key="11">
    <source>
        <dbReference type="ARBA" id="ARBA00023180"/>
    </source>
</evidence>
<feature type="disulfide bond" evidence="12">
    <location>
        <begin position="171"/>
        <end position="318"/>
    </location>
</feature>
<evidence type="ECO:0000256" key="7">
    <source>
        <dbReference type="ARBA" id="ARBA00022989"/>
    </source>
</evidence>
<dbReference type="GO" id="GO:0006491">
    <property type="term" value="P:N-glycan processing"/>
    <property type="evidence" value="ECO:0007669"/>
    <property type="project" value="TreeGrafter"/>
</dbReference>
<keyword evidence="10" id="KW-1015">Disulfide bond</keyword>
<dbReference type="EMBL" id="OX395138">
    <property type="protein sequence ID" value="CAI5791216.1"/>
    <property type="molecule type" value="Genomic_DNA"/>
</dbReference>
<keyword evidence="6" id="KW-0735">Signal-anchor</keyword>
<name>A0AA35PJG0_9SAUR</name>
<dbReference type="Pfam" id="PF00777">
    <property type="entry name" value="Glyco_transf_29"/>
    <property type="match status" value="1"/>
</dbReference>
<dbReference type="InterPro" id="IPR001675">
    <property type="entry name" value="Glyco_trans_29"/>
</dbReference>
<evidence type="ECO:0000313" key="13">
    <source>
        <dbReference type="EMBL" id="CAI5791216.1"/>
    </source>
</evidence>
<keyword evidence="7" id="KW-1133">Transmembrane helix</keyword>
<evidence type="ECO:0000256" key="3">
    <source>
        <dbReference type="ARBA" id="ARBA00022676"/>
    </source>
</evidence>
<evidence type="ECO:0000256" key="1">
    <source>
        <dbReference type="ARBA" id="ARBA00004323"/>
    </source>
</evidence>
<dbReference type="PIRSF" id="PIRSF005557">
    <property type="entry name" value="Sialyl_trans"/>
    <property type="match status" value="1"/>
</dbReference>
<evidence type="ECO:0000313" key="14">
    <source>
        <dbReference type="Proteomes" id="UP001178461"/>
    </source>
</evidence>
<proteinExistence type="inferred from homology"/>
<accession>A0AA35PJG0</accession>
<dbReference type="InterPro" id="IPR050943">
    <property type="entry name" value="Glycosyltr_29_Sialyltrsf"/>
</dbReference>
<comment type="similarity">
    <text evidence="2">Belongs to the glycosyltransferase 29 family.</text>
</comment>
<gene>
    <name evidence="13" type="ORF">PODLI_1B007849</name>
</gene>
<dbReference type="PANTHER" id="PTHR11987:SF29">
    <property type="entry name" value="ALPHA-2,8-SIALYLTRANSFERASE 8F"/>
    <property type="match status" value="1"/>
</dbReference>
<dbReference type="InterPro" id="IPR012163">
    <property type="entry name" value="Sialyl_trans"/>
</dbReference>
<dbReference type="InterPro" id="IPR038578">
    <property type="entry name" value="GT29-like_sf"/>
</dbReference>
<evidence type="ECO:0000256" key="8">
    <source>
        <dbReference type="ARBA" id="ARBA00023034"/>
    </source>
</evidence>
<keyword evidence="14" id="KW-1185">Reference proteome</keyword>
<evidence type="ECO:0000256" key="2">
    <source>
        <dbReference type="ARBA" id="ARBA00006003"/>
    </source>
</evidence>
<dbReference type="GO" id="GO:0009311">
    <property type="term" value="P:oligosaccharide metabolic process"/>
    <property type="evidence" value="ECO:0007669"/>
    <property type="project" value="TreeGrafter"/>
</dbReference>
<protein>
    <submittedName>
        <fullName evidence="13">Alpha-2,8-sialyltransferase 8F-like isoform X1</fullName>
    </submittedName>
</protein>
<keyword evidence="3" id="KW-0328">Glycosyltransferase</keyword>
<dbReference type="Proteomes" id="UP001178461">
    <property type="component" value="Chromosome 13"/>
</dbReference>
<dbReference type="GO" id="GO:0000139">
    <property type="term" value="C:Golgi membrane"/>
    <property type="evidence" value="ECO:0007669"/>
    <property type="project" value="UniProtKB-SubCell"/>
</dbReference>
<dbReference type="AlphaFoldDB" id="A0AA35PJG0"/>
<keyword evidence="9" id="KW-0472">Membrane</keyword>
<dbReference type="GO" id="GO:0003828">
    <property type="term" value="F:alpha-N-acetylneuraminate alpha-2,8-sialyltransferase activity"/>
    <property type="evidence" value="ECO:0007669"/>
    <property type="project" value="TreeGrafter"/>
</dbReference>
<dbReference type="Gene3D" id="3.90.1480.20">
    <property type="entry name" value="Glycosyl transferase family 29"/>
    <property type="match status" value="1"/>
</dbReference>
<keyword evidence="11" id="KW-0325">Glycoprotein</keyword>
<dbReference type="PANTHER" id="PTHR11987">
    <property type="entry name" value="ALPHA-2,8-SIALYLTRANSFERASE"/>
    <property type="match status" value="1"/>
</dbReference>
<evidence type="ECO:0000256" key="12">
    <source>
        <dbReference type="PIRSR" id="PIRSR005557-2"/>
    </source>
</evidence>
<evidence type="ECO:0000256" key="4">
    <source>
        <dbReference type="ARBA" id="ARBA00022679"/>
    </source>
</evidence>
<evidence type="ECO:0000256" key="9">
    <source>
        <dbReference type="ARBA" id="ARBA00023136"/>
    </source>
</evidence>
<organism evidence="13 14">
    <name type="scientific">Podarcis lilfordi</name>
    <name type="common">Lilford's wall lizard</name>
    <dbReference type="NCBI Taxonomy" id="74358"/>
    <lineage>
        <taxon>Eukaryota</taxon>
        <taxon>Metazoa</taxon>
        <taxon>Chordata</taxon>
        <taxon>Craniata</taxon>
        <taxon>Vertebrata</taxon>
        <taxon>Euteleostomi</taxon>
        <taxon>Lepidosauria</taxon>
        <taxon>Squamata</taxon>
        <taxon>Bifurcata</taxon>
        <taxon>Unidentata</taxon>
        <taxon>Episquamata</taxon>
        <taxon>Laterata</taxon>
        <taxon>Lacertibaenia</taxon>
        <taxon>Lacertidae</taxon>
        <taxon>Podarcis</taxon>
    </lineage>
</organism>
<evidence type="ECO:0000256" key="10">
    <source>
        <dbReference type="ARBA" id="ARBA00023157"/>
    </source>
</evidence>
<reference evidence="13" key="1">
    <citation type="submission" date="2022-12" db="EMBL/GenBank/DDBJ databases">
        <authorList>
            <person name="Alioto T."/>
            <person name="Alioto T."/>
            <person name="Gomez Garrido J."/>
        </authorList>
    </citation>
    <scope>NUCLEOTIDE SEQUENCE</scope>
</reference>
<keyword evidence="4" id="KW-0808">Transferase</keyword>
<keyword evidence="8" id="KW-0333">Golgi apparatus</keyword>
<comment type="subcellular location">
    <subcellularLocation>
        <location evidence="1">Golgi apparatus membrane</location>
        <topology evidence="1">Single-pass type II membrane protein</topology>
    </subcellularLocation>
</comment>
<keyword evidence="5" id="KW-0812">Transmembrane</keyword>